<dbReference type="EMBL" id="FOSV01000007">
    <property type="protein sequence ID" value="SFL00324.1"/>
    <property type="molecule type" value="Genomic_DNA"/>
</dbReference>
<protein>
    <submittedName>
        <fullName evidence="1">Uncharacterized protein</fullName>
    </submittedName>
</protein>
<sequence length="82" mass="9363">MLDASVQPPVGFDAQRHWFRRSGLAGVVAEDLAVARTPEFAKHPLAAEAMRLHARLLKIKHHACSMYTRDFVTKDLSHIREW</sequence>
<proteinExistence type="predicted"/>
<accession>A0A1I4E3D3</accession>
<evidence type="ECO:0000313" key="1">
    <source>
        <dbReference type="EMBL" id="SFL00324.1"/>
    </source>
</evidence>
<name>A0A1I4E3D3_9HYPH</name>
<gene>
    <name evidence="1" type="ORF">SAMN04488125_10768</name>
</gene>
<organism evidence="1 2">
    <name type="scientific">Methylorubrum salsuginis</name>
    <dbReference type="NCBI Taxonomy" id="414703"/>
    <lineage>
        <taxon>Bacteria</taxon>
        <taxon>Pseudomonadati</taxon>
        <taxon>Pseudomonadota</taxon>
        <taxon>Alphaproteobacteria</taxon>
        <taxon>Hyphomicrobiales</taxon>
        <taxon>Methylobacteriaceae</taxon>
        <taxon>Methylorubrum</taxon>
    </lineage>
</organism>
<reference evidence="2" key="1">
    <citation type="submission" date="2016-10" db="EMBL/GenBank/DDBJ databases">
        <authorList>
            <person name="Varghese N."/>
            <person name="Submissions S."/>
        </authorList>
    </citation>
    <scope>NUCLEOTIDE SEQUENCE [LARGE SCALE GENOMIC DNA]</scope>
    <source>
        <strain evidence="2">CGMCC 1.6474</strain>
    </source>
</reference>
<evidence type="ECO:0000313" key="2">
    <source>
        <dbReference type="Proteomes" id="UP000198804"/>
    </source>
</evidence>
<dbReference type="AlphaFoldDB" id="A0A1I4E3D3"/>
<dbReference type="STRING" id="414703.SAMN04488125_10768"/>
<dbReference type="RefSeq" id="WP_131803789.1">
    <property type="nucleotide sequence ID" value="NZ_FOSV01000007.1"/>
</dbReference>
<keyword evidence="2" id="KW-1185">Reference proteome</keyword>
<dbReference type="Proteomes" id="UP000198804">
    <property type="component" value="Unassembled WGS sequence"/>
</dbReference>